<dbReference type="InterPro" id="IPR035965">
    <property type="entry name" value="PAS-like_dom_sf"/>
</dbReference>
<protein>
    <submittedName>
        <fullName evidence="7">Chemotaxis protein</fullName>
    </submittedName>
</protein>
<dbReference type="PANTHER" id="PTHR32089">
    <property type="entry name" value="METHYL-ACCEPTING CHEMOTAXIS PROTEIN MCPB"/>
    <property type="match status" value="1"/>
</dbReference>
<dbReference type="AlphaFoldDB" id="A0A161SB78"/>
<evidence type="ECO:0000256" key="1">
    <source>
        <dbReference type="ARBA" id="ARBA00023224"/>
    </source>
</evidence>
<dbReference type="PROSITE" id="PS50885">
    <property type="entry name" value="HAMP"/>
    <property type="match status" value="1"/>
</dbReference>
<reference evidence="8" key="1">
    <citation type="submission" date="2016-01" db="EMBL/GenBank/DDBJ databases">
        <title>Draft genome of Chromobacterium sp. F49.</title>
        <authorList>
            <person name="Hong K.W."/>
        </authorList>
    </citation>
    <scope>NUCLEOTIDE SEQUENCE [LARGE SCALE GENOMIC DNA]</scope>
    <source>
        <strain evidence="8">CN10</strain>
    </source>
</reference>
<dbReference type="Proteomes" id="UP000076625">
    <property type="component" value="Unassembled WGS sequence"/>
</dbReference>
<dbReference type="SMART" id="SM00304">
    <property type="entry name" value="HAMP"/>
    <property type="match status" value="1"/>
</dbReference>
<name>A0A161SB78_9NEIS</name>
<keyword evidence="1 3" id="KW-0807">Transducer</keyword>
<dbReference type="PANTHER" id="PTHR32089:SF112">
    <property type="entry name" value="LYSOZYME-LIKE PROTEIN-RELATED"/>
    <property type="match status" value="1"/>
</dbReference>
<dbReference type="Pfam" id="PF08447">
    <property type="entry name" value="PAS_3"/>
    <property type="match status" value="1"/>
</dbReference>
<feature type="domain" description="Methyl-accepting transducer" evidence="4">
    <location>
        <begin position="251"/>
        <end position="487"/>
    </location>
</feature>
<gene>
    <name evidence="7" type="ORF">AVW16_03450</name>
</gene>
<evidence type="ECO:0000259" key="5">
    <source>
        <dbReference type="PROSITE" id="PS50112"/>
    </source>
</evidence>
<evidence type="ECO:0000259" key="6">
    <source>
        <dbReference type="PROSITE" id="PS50885"/>
    </source>
</evidence>
<dbReference type="PROSITE" id="PS50112">
    <property type="entry name" value="PAS"/>
    <property type="match status" value="1"/>
</dbReference>
<dbReference type="GO" id="GO:0016020">
    <property type="term" value="C:membrane"/>
    <property type="evidence" value="ECO:0007669"/>
    <property type="project" value="InterPro"/>
</dbReference>
<comment type="caution">
    <text evidence="7">The sequence shown here is derived from an EMBL/GenBank/DDBJ whole genome shotgun (WGS) entry which is preliminary data.</text>
</comment>
<dbReference type="SMART" id="SM00283">
    <property type="entry name" value="MA"/>
    <property type="match status" value="1"/>
</dbReference>
<dbReference type="GO" id="GO:0007165">
    <property type="term" value="P:signal transduction"/>
    <property type="evidence" value="ECO:0007669"/>
    <property type="project" value="UniProtKB-KW"/>
</dbReference>
<dbReference type="Gene3D" id="3.30.450.20">
    <property type="entry name" value="PAS domain"/>
    <property type="match status" value="1"/>
</dbReference>
<feature type="domain" description="PAS" evidence="5">
    <location>
        <begin position="20"/>
        <end position="59"/>
    </location>
</feature>
<dbReference type="InterPro" id="IPR013655">
    <property type="entry name" value="PAS_fold_3"/>
</dbReference>
<dbReference type="EMBL" id="LQQU01000059">
    <property type="protein sequence ID" value="KZE25363.1"/>
    <property type="molecule type" value="Genomic_DNA"/>
</dbReference>
<accession>A0A161SB78</accession>
<evidence type="ECO:0000256" key="2">
    <source>
        <dbReference type="ARBA" id="ARBA00029447"/>
    </source>
</evidence>
<dbReference type="InterPro" id="IPR000014">
    <property type="entry name" value="PAS"/>
</dbReference>
<dbReference type="GO" id="GO:0004888">
    <property type="term" value="F:transmembrane signaling receptor activity"/>
    <property type="evidence" value="ECO:0007669"/>
    <property type="project" value="InterPro"/>
</dbReference>
<feature type="domain" description="HAMP" evidence="6">
    <location>
        <begin position="194"/>
        <end position="246"/>
    </location>
</feature>
<sequence length="528" mass="55376">MKLNLPVTGIERPFTHGLIVTRTNLKGVITHANDAFVALSGFARDELVGHSHNVVRHPDMPPALFADMWHTIRLGQPWRGLVKNRCKNGDHYWVDAFVVPVRQQGETVGYMSVRSPATRDAIEAAERDYAALRAGRPFRKARPGGYDEHRLRLGVGAALLATSALIGGFGHGAAGLALLAGQALLTAGWLGVERRRHARVARLLDACGAIAEGRLANPLPVGRRGETGRLETELAHMQVHLKVVIDDLQRAARSLAGDAAALRATSEDIHRRVEAGNGGVAQMSAAIEELSCSVEQVAGTAADTAAQSLDARGALEAGLEAMARANEGARETGRAVATAQDSIASLAGAIAAINRVSDTIRDIAGQTNLLALNAAIEAARAGESGRGFAVVADEVRKLAERTSASTLEIHALVGNVEQAAQATVAAMQAVADETQRGADAQARTAERLVAVRECTGGVAERMQEIAASNAQQSSAAAELSIKMGDVAGLFEATDRDLASANRLIEHFAAEAEGLAELAGHFELEAAGA</sequence>
<dbReference type="Pfam" id="PF00015">
    <property type="entry name" value="MCPsignal"/>
    <property type="match status" value="1"/>
</dbReference>
<keyword evidence="8" id="KW-1185">Reference proteome</keyword>
<evidence type="ECO:0000256" key="3">
    <source>
        <dbReference type="PROSITE-ProRule" id="PRU00284"/>
    </source>
</evidence>
<dbReference type="SUPFAM" id="SSF55785">
    <property type="entry name" value="PYP-like sensor domain (PAS domain)"/>
    <property type="match status" value="1"/>
</dbReference>
<dbReference type="STRING" id="1452487.AVW16_03450"/>
<organism evidence="7 8">
    <name type="scientific">Crenobacter luteus</name>
    <dbReference type="NCBI Taxonomy" id="1452487"/>
    <lineage>
        <taxon>Bacteria</taxon>
        <taxon>Pseudomonadati</taxon>
        <taxon>Pseudomonadota</taxon>
        <taxon>Betaproteobacteria</taxon>
        <taxon>Neisseriales</taxon>
        <taxon>Neisseriaceae</taxon>
        <taxon>Crenobacter</taxon>
    </lineage>
</organism>
<dbReference type="CDD" id="cd11386">
    <property type="entry name" value="MCP_signal"/>
    <property type="match status" value="1"/>
</dbReference>
<dbReference type="Gene3D" id="1.10.287.950">
    <property type="entry name" value="Methyl-accepting chemotaxis protein"/>
    <property type="match status" value="1"/>
</dbReference>
<dbReference type="InterPro" id="IPR004089">
    <property type="entry name" value="MCPsignal_dom"/>
</dbReference>
<dbReference type="NCBIfam" id="TIGR00229">
    <property type="entry name" value="sensory_box"/>
    <property type="match status" value="1"/>
</dbReference>
<comment type="similarity">
    <text evidence="2">Belongs to the methyl-accepting chemotaxis (MCP) protein family.</text>
</comment>
<dbReference type="CDD" id="cd00130">
    <property type="entry name" value="PAS"/>
    <property type="match status" value="1"/>
</dbReference>
<dbReference type="RefSeq" id="WP_066614717.1">
    <property type="nucleotide sequence ID" value="NZ_LQQU01000059.1"/>
</dbReference>
<proteinExistence type="inferred from homology"/>
<dbReference type="InterPro" id="IPR004090">
    <property type="entry name" value="Chemotax_Me-accpt_rcpt"/>
</dbReference>
<evidence type="ECO:0000259" key="4">
    <source>
        <dbReference type="PROSITE" id="PS50111"/>
    </source>
</evidence>
<evidence type="ECO:0000313" key="7">
    <source>
        <dbReference type="EMBL" id="KZE25363.1"/>
    </source>
</evidence>
<dbReference type="PRINTS" id="PR00260">
    <property type="entry name" value="CHEMTRNSDUCR"/>
</dbReference>
<dbReference type="InterPro" id="IPR003660">
    <property type="entry name" value="HAMP_dom"/>
</dbReference>
<evidence type="ECO:0000313" key="8">
    <source>
        <dbReference type="Proteomes" id="UP000076625"/>
    </source>
</evidence>
<dbReference type="PROSITE" id="PS50111">
    <property type="entry name" value="CHEMOTAXIS_TRANSDUC_2"/>
    <property type="match status" value="1"/>
</dbReference>
<dbReference type="OrthoDB" id="9806477at2"/>
<dbReference type="SUPFAM" id="SSF58104">
    <property type="entry name" value="Methyl-accepting chemotaxis protein (MCP) signaling domain"/>
    <property type="match status" value="1"/>
</dbReference>
<dbReference type="GO" id="GO:0006935">
    <property type="term" value="P:chemotaxis"/>
    <property type="evidence" value="ECO:0007669"/>
    <property type="project" value="InterPro"/>
</dbReference>